<dbReference type="InParanoid" id="A0A0D0DJJ1"/>
<name>A0A0D0DJJ1_9AGAM</name>
<evidence type="ECO:0000313" key="7">
    <source>
        <dbReference type="Proteomes" id="UP000054538"/>
    </source>
</evidence>
<dbReference type="STRING" id="930991.A0A0D0DJJ1"/>
<dbReference type="PROSITE" id="PS51891">
    <property type="entry name" value="CENP_V_GFA"/>
    <property type="match status" value="1"/>
</dbReference>
<keyword evidence="3" id="KW-0862">Zinc</keyword>
<dbReference type="Proteomes" id="UP000054538">
    <property type="component" value="Unassembled WGS sequence"/>
</dbReference>
<reference evidence="7" key="2">
    <citation type="submission" date="2015-01" db="EMBL/GenBank/DDBJ databases">
        <title>Evolutionary Origins and Diversification of the Mycorrhizal Mutualists.</title>
        <authorList>
            <consortium name="DOE Joint Genome Institute"/>
            <consortium name="Mycorrhizal Genomics Consortium"/>
            <person name="Kohler A."/>
            <person name="Kuo A."/>
            <person name="Nagy L.G."/>
            <person name="Floudas D."/>
            <person name="Copeland A."/>
            <person name="Barry K.W."/>
            <person name="Cichocki N."/>
            <person name="Veneault-Fourrey C."/>
            <person name="LaButti K."/>
            <person name="Lindquist E.A."/>
            <person name="Lipzen A."/>
            <person name="Lundell T."/>
            <person name="Morin E."/>
            <person name="Murat C."/>
            <person name="Riley R."/>
            <person name="Ohm R."/>
            <person name="Sun H."/>
            <person name="Tunlid A."/>
            <person name="Henrissat B."/>
            <person name="Grigoriev I.V."/>
            <person name="Hibbett D.S."/>
            <person name="Martin F."/>
        </authorList>
    </citation>
    <scope>NUCLEOTIDE SEQUENCE [LARGE SCALE GENOMIC DNA]</scope>
    <source>
        <strain evidence="7">Ve08.2h10</strain>
    </source>
</reference>
<dbReference type="GO" id="GO:0046872">
    <property type="term" value="F:metal ion binding"/>
    <property type="evidence" value="ECO:0007669"/>
    <property type="project" value="UniProtKB-KW"/>
</dbReference>
<dbReference type="EMBL" id="KN824887">
    <property type="protein sequence ID" value="KIK98582.1"/>
    <property type="molecule type" value="Genomic_DNA"/>
</dbReference>
<evidence type="ECO:0000256" key="2">
    <source>
        <dbReference type="ARBA" id="ARBA00022723"/>
    </source>
</evidence>
<sequence length="157" mass="17783">MDAPAGSTPILKGSCFCGTITFGIFAPPILSAYCHCTNCQRLTACPFIHTLHFKERDFVWTWPREEPAMSVLDYYENPLKPYKRRFRCKKCGVAVASYNANTGQYSVWGAGLERGPDGEILNWEVVKPTAHQFYGTRMLDVNDDLGKWEGYEGSGRW</sequence>
<comment type="similarity">
    <text evidence="1">Belongs to the Gfa family.</text>
</comment>
<dbReference type="InterPro" id="IPR006913">
    <property type="entry name" value="CENP-V/GFA"/>
</dbReference>
<dbReference type="PANTHER" id="PTHR33337">
    <property type="entry name" value="GFA DOMAIN-CONTAINING PROTEIN"/>
    <property type="match status" value="1"/>
</dbReference>
<evidence type="ECO:0000313" key="6">
    <source>
        <dbReference type="EMBL" id="KIK98582.1"/>
    </source>
</evidence>
<organism evidence="6 7">
    <name type="scientific">Paxillus rubicundulus Ve08.2h10</name>
    <dbReference type="NCBI Taxonomy" id="930991"/>
    <lineage>
        <taxon>Eukaryota</taxon>
        <taxon>Fungi</taxon>
        <taxon>Dikarya</taxon>
        <taxon>Basidiomycota</taxon>
        <taxon>Agaricomycotina</taxon>
        <taxon>Agaricomycetes</taxon>
        <taxon>Agaricomycetidae</taxon>
        <taxon>Boletales</taxon>
        <taxon>Paxilineae</taxon>
        <taxon>Paxillaceae</taxon>
        <taxon>Paxillus</taxon>
    </lineage>
</organism>
<dbReference type="InterPro" id="IPR011057">
    <property type="entry name" value="Mss4-like_sf"/>
</dbReference>
<evidence type="ECO:0000256" key="3">
    <source>
        <dbReference type="ARBA" id="ARBA00022833"/>
    </source>
</evidence>
<evidence type="ECO:0000256" key="1">
    <source>
        <dbReference type="ARBA" id="ARBA00005495"/>
    </source>
</evidence>
<dbReference type="Gene3D" id="3.90.1590.10">
    <property type="entry name" value="glutathione-dependent formaldehyde- activating enzyme (gfa)"/>
    <property type="match status" value="1"/>
</dbReference>
<dbReference type="OrthoDB" id="9970124at2759"/>
<protein>
    <recommendedName>
        <fullName evidence="5">CENP-V/GFA domain-containing protein</fullName>
    </recommendedName>
</protein>
<dbReference type="AlphaFoldDB" id="A0A0D0DJJ1"/>
<dbReference type="PANTHER" id="PTHR33337:SF40">
    <property type="entry name" value="CENP-V_GFA DOMAIN-CONTAINING PROTEIN-RELATED"/>
    <property type="match status" value="1"/>
</dbReference>
<dbReference type="HOGENOM" id="CLU_055491_8_1_1"/>
<evidence type="ECO:0000256" key="4">
    <source>
        <dbReference type="ARBA" id="ARBA00023239"/>
    </source>
</evidence>
<gene>
    <name evidence="6" type="ORF">PAXRUDRAFT_823694</name>
</gene>
<dbReference type="GO" id="GO:0016846">
    <property type="term" value="F:carbon-sulfur lyase activity"/>
    <property type="evidence" value="ECO:0007669"/>
    <property type="project" value="InterPro"/>
</dbReference>
<proteinExistence type="inferred from homology"/>
<keyword evidence="2" id="KW-0479">Metal-binding</keyword>
<evidence type="ECO:0000259" key="5">
    <source>
        <dbReference type="PROSITE" id="PS51891"/>
    </source>
</evidence>
<keyword evidence="4" id="KW-0456">Lyase</keyword>
<reference evidence="6 7" key="1">
    <citation type="submission" date="2014-04" db="EMBL/GenBank/DDBJ databases">
        <authorList>
            <consortium name="DOE Joint Genome Institute"/>
            <person name="Kuo A."/>
            <person name="Kohler A."/>
            <person name="Jargeat P."/>
            <person name="Nagy L.G."/>
            <person name="Floudas D."/>
            <person name="Copeland A."/>
            <person name="Barry K.W."/>
            <person name="Cichocki N."/>
            <person name="Veneault-Fourrey C."/>
            <person name="LaButti K."/>
            <person name="Lindquist E.A."/>
            <person name="Lipzen A."/>
            <person name="Lundell T."/>
            <person name="Morin E."/>
            <person name="Murat C."/>
            <person name="Sun H."/>
            <person name="Tunlid A."/>
            <person name="Henrissat B."/>
            <person name="Grigoriev I.V."/>
            <person name="Hibbett D.S."/>
            <person name="Martin F."/>
            <person name="Nordberg H.P."/>
            <person name="Cantor M.N."/>
            <person name="Hua S.X."/>
        </authorList>
    </citation>
    <scope>NUCLEOTIDE SEQUENCE [LARGE SCALE GENOMIC DNA]</scope>
    <source>
        <strain evidence="6 7">Ve08.2h10</strain>
    </source>
</reference>
<dbReference type="SUPFAM" id="SSF51316">
    <property type="entry name" value="Mss4-like"/>
    <property type="match status" value="1"/>
</dbReference>
<accession>A0A0D0DJJ1</accession>
<dbReference type="Pfam" id="PF04828">
    <property type="entry name" value="GFA"/>
    <property type="match status" value="1"/>
</dbReference>
<keyword evidence="7" id="KW-1185">Reference proteome</keyword>
<feature type="domain" description="CENP-V/GFA" evidence="5">
    <location>
        <begin position="11"/>
        <end position="124"/>
    </location>
</feature>